<dbReference type="Gene3D" id="1.10.260.40">
    <property type="entry name" value="lambda repressor-like DNA-binding domains"/>
    <property type="match status" value="1"/>
</dbReference>
<evidence type="ECO:0000259" key="1">
    <source>
        <dbReference type="PROSITE" id="PS50943"/>
    </source>
</evidence>
<dbReference type="InterPro" id="IPR001387">
    <property type="entry name" value="Cro/C1-type_HTH"/>
</dbReference>
<comment type="caution">
    <text evidence="2">The sequence shown here is derived from an EMBL/GenBank/DDBJ whole genome shotgun (WGS) entry which is preliminary data.</text>
</comment>
<dbReference type="Proteomes" id="UP001596514">
    <property type="component" value="Unassembled WGS sequence"/>
</dbReference>
<evidence type="ECO:0000313" key="2">
    <source>
        <dbReference type="EMBL" id="MFC7605410.1"/>
    </source>
</evidence>
<proteinExistence type="predicted"/>
<sequence length="290" mass="33240">MSIAVEPEPEPDSEPEFDTYSYESTRVQFGRELRKYRILSGFTQRQLCTVVPIAVSHLSMLENGHRAPTRKLAHQLDEAFDLGTTLVDLLDRLDRAATQVPRWFRPWLEFEPLSVSQRIWGALIVPGLLQTEQYAEAILSRSPGVTPEQVKENIVARMDRKNILRRPDPPMLWAILDEGILHRPIADPEVMREQFHYLLEMSESPWLSLQVLPYTARNVLGLLGGFTIADMPGSAPPVAYIDSQSTGDRVSERAEEVKRLEFRYDLIRADALSRNDSRDMIKEAIQRWTT</sequence>
<gene>
    <name evidence="2" type="ORF">ACFQVD_35450</name>
</gene>
<name>A0ABW2T9N1_9ACTN</name>
<feature type="domain" description="HTH cro/C1-type" evidence="1">
    <location>
        <begin position="33"/>
        <end position="89"/>
    </location>
</feature>
<dbReference type="Pfam" id="PF19054">
    <property type="entry name" value="DUF5753"/>
    <property type="match status" value="1"/>
</dbReference>
<dbReference type="CDD" id="cd00093">
    <property type="entry name" value="HTH_XRE"/>
    <property type="match status" value="1"/>
</dbReference>
<accession>A0ABW2T9N1</accession>
<organism evidence="2 3">
    <name type="scientific">Streptosporangium amethystogenes subsp. fukuiense</name>
    <dbReference type="NCBI Taxonomy" id="698418"/>
    <lineage>
        <taxon>Bacteria</taxon>
        <taxon>Bacillati</taxon>
        <taxon>Actinomycetota</taxon>
        <taxon>Actinomycetes</taxon>
        <taxon>Streptosporangiales</taxon>
        <taxon>Streptosporangiaceae</taxon>
        <taxon>Streptosporangium</taxon>
    </lineage>
</organism>
<reference evidence="3" key="1">
    <citation type="journal article" date="2019" name="Int. J. Syst. Evol. Microbiol.">
        <title>The Global Catalogue of Microorganisms (GCM) 10K type strain sequencing project: providing services to taxonomists for standard genome sequencing and annotation.</title>
        <authorList>
            <consortium name="The Broad Institute Genomics Platform"/>
            <consortium name="The Broad Institute Genome Sequencing Center for Infectious Disease"/>
            <person name="Wu L."/>
            <person name="Ma J."/>
        </authorList>
    </citation>
    <scope>NUCLEOTIDE SEQUENCE [LARGE SCALE GENOMIC DNA]</scope>
    <source>
        <strain evidence="3">JCM 10083</strain>
    </source>
</reference>
<dbReference type="SMART" id="SM00530">
    <property type="entry name" value="HTH_XRE"/>
    <property type="match status" value="1"/>
</dbReference>
<protein>
    <submittedName>
        <fullName evidence="2">Helix-turn-helix transcriptional regulator</fullName>
    </submittedName>
</protein>
<dbReference type="Pfam" id="PF13560">
    <property type="entry name" value="HTH_31"/>
    <property type="match status" value="1"/>
</dbReference>
<dbReference type="RefSeq" id="WP_343974943.1">
    <property type="nucleotide sequence ID" value="NZ_BAAAGK010000127.1"/>
</dbReference>
<evidence type="ECO:0000313" key="3">
    <source>
        <dbReference type="Proteomes" id="UP001596514"/>
    </source>
</evidence>
<dbReference type="PROSITE" id="PS50943">
    <property type="entry name" value="HTH_CROC1"/>
    <property type="match status" value="1"/>
</dbReference>
<dbReference type="InterPro" id="IPR043917">
    <property type="entry name" value="DUF5753"/>
</dbReference>
<keyword evidence="3" id="KW-1185">Reference proteome</keyword>
<dbReference type="InterPro" id="IPR010982">
    <property type="entry name" value="Lambda_DNA-bd_dom_sf"/>
</dbReference>
<dbReference type="SUPFAM" id="SSF47413">
    <property type="entry name" value="lambda repressor-like DNA-binding domains"/>
    <property type="match status" value="1"/>
</dbReference>
<dbReference type="EMBL" id="JBHTEE010000001">
    <property type="protein sequence ID" value="MFC7605410.1"/>
    <property type="molecule type" value="Genomic_DNA"/>
</dbReference>